<dbReference type="SMART" id="SM00448">
    <property type="entry name" value="REC"/>
    <property type="match status" value="1"/>
</dbReference>
<proteinExistence type="predicted"/>
<dbReference type="PROSITE" id="PS50110">
    <property type="entry name" value="RESPONSE_REGULATORY"/>
    <property type="match status" value="1"/>
</dbReference>
<feature type="domain" description="Response regulatory" evidence="3">
    <location>
        <begin position="12"/>
        <end position="128"/>
    </location>
</feature>
<evidence type="ECO:0000259" key="3">
    <source>
        <dbReference type="PROSITE" id="PS50110"/>
    </source>
</evidence>
<dbReference type="PANTHER" id="PTHR44591">
    <property type="entry name" value="STRESS RESPONSE REGULATOR PROTEIN 1"/>
    <property type="match status" value="1"/>
</dbReference>
<keyword evidence="1 2" id="KW-0597">Phosphoprotein</keyword>
<organism evidence="4 5">
    <name type="scientific">Candidatus Magasanikbacteria bacterium RIFOXYD2_FULL_36_9</name>
    <dbReference type="NCBI Taxonomy" id="1798707"/>
    <lineage>
        <taxon>Bacteria</taxon>
        <taxon>Candidatus Magasanikiibacteriota</taxon>
    </lineage>
</organism>
<dbReference type="PANTHER" id="PTHR44591:SF3">
    <property type="entry name" value="RESPONSE REGULATORY DOMAIN-CONTAINING PROTEIN"/>
    <property type="match status" value="1"/>
</dbReference>
<dbReference type="EMBL" id="MFRC01000011">
    <property type="protein sequence ID" value="OGH90037.1"/>
    <property type="molecule type" value="Genomic_DNA"/>
</dbReference>
<name>A0A1F6P1K2_9BACT</name>
<dbReference type="Gene3D" id="3.40.50.2300">
    <property type="match status" value="1"/>
</dbReference>
<evidence type="ECO:0000313" key="5">
    <source>
        <dbReference type="Proteomes" id="UP000178490"/>
    </source>
</evidence>
<evidence type="ECO:0000256" key="2">
    <source>
        <dbReference type="PROSITE-ProRule" id="PRU00169"/>
    </source>
</evidence>
<feature type="modified residue" description="4-aspartylphosphate" evidence="2">
    <location>
        <position position="61"/>
    </location>
</feature>
<reference evidence="4 5" key="1">
    <citation type="journal article" date="2016" name="Nat. Commun.">
        <title>Thousands of microbial genomes shed light on interconnected biogeochemical processes in an aquifer system.</title>
        <authorList>
            <person name="Anantharaman K."/>
            <person name="Brown C.T."/>
            <person name="Hug L.A."/>
            <person name="Sharon I."/>
            <person name="Castelle C.J."/>
            <person name="Probst A.J."/>
            <person name="Thomas B.C."/>
            <person name="Singh A."/>
            <person name="Wilkins M.J."/>
            <person name="Karaoz U."/>
            <person name="Brodie E.L."/>
            <person name="Williams K.H."/>
            <person name="Hubbard S.S."/>
            <person name="Banfield J.F."/>
        </authorList>
    </citation>
    <scope>NUCLEOTIDE SEQUENCE [LARGE SCALE GENOMIC DNA]</scope>
</reference>
<accession>A0A1F6P1K2</accession>
<dbReference type="Pfam" id="PF00072">
    <property type="entry name" value="Response_reg"/>
    <property type="match status" value="1"/>
</dbReference>
<dbReference type="GO" id="GO:0000160">
    <property type="term" value="P:phosphorelay signal transduction system"/>
    <property type="evidence" value="ECO:0007669"/>
    <property type="project" value="InterPro"/>
</dbReference>
<protein>
    <recommendedName>
        <fullName evidence="3">Response regulatory domain-containing protein</fullName>
    </recommendedName>
</protein>
<dbReference type="InterPro" id="IPR050595">
    <property type="entry name" value="Bact_response_regulator"/>
</dbReference>
<dbReference type="AlphaFoldDB" id="A0A1F6P1K2"/>
<gene>
    <name evidence="4" type="ORF">A2537_01055</name>
</gene>
<dbReference type="InterPro" id="IPR001789">
    <property type="entry name" value="Sig_transdc_resp-reg_receiver"/>
</dbReference>
<evidence type="ECO:0000313" key="4">
    <source>
        <dbReference type="EMBL" id="OGH90037.1"/>
    </source>
</evidence>
<dbReference type="Proteomes" id="UP000178490">
    <property type="component" value="Unassembled WGS sequence"/>
</dbReference>
<evidence type="ECO:0000256" key="1">
    <source>
        <dbReference type="ARBA" id="ARBA00022553"/>
    </source>
</evidence>
<dbReference type="InterPro" id="IPR011006">
    <property type="entry name" value="CheY-like_superfamily"/>
</dbReference>
<sequence>MFGRKKKNITKKILIVEDDSLLAKVMSTTFLSENFEVVTVENGLEVLDAVKKFIPDIIMLDLIIPGIDGFAVLKQLKEDSLTKDIPVAIMSNLGTIGDVKSTKALGADEYFIKANTEIEKIVKYVKDKLKI</sequence>
<comment type="caution">
    <text evidence="4">The sequence shown here is derived from an EMBL/GenBank/DDBJ whole genome shotgun (WGS) entry which is preliminary data.</text>
</comment>
<dbReference type="SUPFAM" id="SSF52172">
    <property type="entry name" value="CheY-like"/>
    <property type="match status" value="1"/>
</dbReference>